<comment type="caution">
    <text evidence="4">The sequence shown here is derived from an EMBL/GenBank/DDBJ whole genome shotgun (WGS) entry which is preliminary data.</text>
</comment>
<name>A0A7V4U3R7_CALAY</name>
<feature type="chain" id="PRO_5031505887" description="PpiC domain-containing protein" evidence="2">
    <location>
        <begin position="26"/>
        <end position="499"/>
    </location>
</feature>
<dbReference type="InterPro" id="IPR027304">
    <property type="entry name" value="Trigger_fact/SurA_dom_sf"/>
</dbReference>
<evidence type="ECO:0000256" key="2">
    <source>
        <dbReference type="SAM" id="SignalP"/>
    </source>
</evidence>
<dbReference type="AlphaFoldDB" id="A0A7V4U3R7"/>
<evidence type="ECO:0000259" key="3">
    <source>
        <dbReference type="PROSITE" id="PS50198"/>
    </source>
</evidence>
<accession>A0A7V4U3R7</accession>
<dbReference type="PROSITE" id="PS51257">
    <property type="entry name" value="PROKAR_LIPOPROTEIN"/>
    <property type="match status" value="1"/>
</dbReference>
<evidence type="ECO:0000256" key="1">
    <source>
        <dbReference type="PROSITE-ProRule" id="PRU00278"/>
    </source>
</evidence>
<dbReference type="Gene3D" id="3.10.50.40">
    <property type="match status" value="1"/>
</dbReference>
<dbReference type="InterPro" id="IPR000297">
    <property type="entry name" value="PPIase_PpiC"/>
</dbReference>
<protein>
    <recommendedName>
        <fullName evidence="3">PpiC domain-containing protein</fullName>
    </recommendedName>
</protein>
<feature type="domain" description="PpiC" evidence="3">
    <location>
        <begin position="140"/>
        <end position="231"/>
    </location>
</feature>
<gene>
    <name evidence="4" type="ORF">ENK44_17290</name>
</gene>
<dbReference type="EMBL" id="DRQG01000161">
    <property type="protein sequence ID" value="HGY57465.1"/>
    <property type="molecule type" value="Genomic_DNA"/>
</dbReference>
<keyword evidence="1" id="KW-0413">Isomerase</keyword>
<dbReference type="PANTHER" id="PTHR47245:SF2">
    <property type="entry name" value="PEPTIDYL-PROLYL CIS-TRANS ISOMERASE HP_0175-RELATED"/>
    <property type="match status" value="1"/>
</dbReference>
<feature type="signal peptide" evidence="2">
    <location>
        <begin position="1"/>
        <end position="25"/>
    </location>
</feature>
<keyword evidence="2" id="KW-0732">Signal</keyword>
<dbReference type="SUPFAM" id="SSF54534">
    <property type="entry name" value="FKBP-like"/>
    <property type="match status" value="1"/>
</dbReference>
<dbReference type="GO" id="GO:0003755">
    <property type="term" value="F:peptidyl-prolyl cis-trans isomerase activity"/>
    <property type="evidence" value="ECO:0007669"/>
    <property type="project" value="UniProtKB-KW"/>
</dbReference>
<dbReference type="PROSITE" id="PS50198">
    <property type="entry name" value="PPIC_PPIASE_2"/>
    <property type="match status" value="1"/>
</dbReference>
<organism evidence="4">
    <name type="scientific">Caldithrix abyssi</name>
    <dbReference type="NCBI Taxonomy" id="187145"/>
    <lineage>
        <taxon>Bacteria</taxon>
        <taxon>Pseudomonadati</taxon>
        <taxon>Calditrichota</taxon>
        <taxon>Calditrichia</taxon>
        <taxon>Calditrichales</taxon>
        <taxon>Calditrichaceae</taxon>
        <taxon>Caldithrix</taxon>
    </lineage>
</organism>
<dbReference type="InterPro" id="IPR046357">
    <property type="entry name" value="PPIase_dom_sf"/>
</dbReference>
<dbReference type="PANTHER" id="PTHR47245">
    <property type="entry name" value="PEPTIDYLPROLYL ISOMERASE"/>
    <property type="match status" value="1"/>
</dbReference>
<sequence length="499" mass="57882">MFHLFRIKKAGPLYLTLVTAAVLFACTQSQKNLPSQNVVAQVEDERITLGQLRIAYSLDPAFPSYKKGRKGLHEYVTELLDKILAAKRAQQEGLDRRNPFARELNYKRREAAIRQFYVSKVKNAIRVSESELRNAFAKMSRRLQVKHLFFSSEQEARRVYKELEAGADFDSLAMRIFPEYDPKTGRPANLGLVNWGELEEPLEQAAWALSPGRVSQPVQSRFGFHLLKVEAAYYNFIPNETVFASMGSQIKKKLLRRKERQAAGAYLKKLLEPLDIRVKSGTFLIVAEKLGLDSEARNRHTFTERYLTDDYLDILANLNDKLLQRSFMESYDQNWTVGDFVQRLEILPPEKRPRISSINRFKEDVGRMIRDDFLFEMAVQHNYHQTAYADSVVLAYLRERAYNYYLEKAYKTFVLPSDVEEYYKQTGNTRSSAAKPSSVLPGMISPDHYKLYYAARELHADLLQHNPQLQIILNDSLITAEAKRIEWEHPIRMFVPARF</sequence>
<dbReference type="Pfam" id="PF00639">
    <property type="entry name" value="Rotamase"/>
    <property type="match status" value="1"/>
</dbReference>
<dbReference type="InterPro" id="IPR050245">
    <property type="entry name" value="PrsA_foldase"/>
</dbReference>
<proteinExistence type="predicted"/>
<dbReference type="SUPFAM" id="SSF109998">
    <property type="entry name" value="Triger factor/SurA peptide-binding domain-like"/>
    <property type="match status" value="1"/>
</dbReference>
<evidence type="ECO:0000313" key="4">
    <source>
        <dbReference type="EMBL" id="HGY57465.1"/>
    </source>
</evidence>
<reference evidence="4" key="1">
    <citation type="journal article" date="2020" name="mSystems">
        <title>Genome- and Community-Level Interaction Insights into Carbon Utilization and Element Cycling Functions of Hydrothermarchaeota in Hydrothermal Sediment.</title>
        <authorList>
            <person name="Zhou Z."/>
            <person name="Liu Y."/>
            <person name="Xu W."/>
            <person name="Pan J."/>
            <person name="Luo Z.H."/>
            <person name="Li M."/>
        </authorList>
    </citation>
    <scope>NUCLEOTIDE SEQUENCE [LARGE SCALE GENOMIC DNA]</scope>
    <source>
        <strain evidence="4">HyVt-577</strain>
    </source>
</reference>
<keyword evidence="1" id="KW-0697">Rotamase</keyword>
<dbReference type="Proteomes" id="UP000885779">
    <property type="component" value="Unassembled WGS sequence"/>
</dbReference>